<organism evidence="2">
    <name type="scientific">marine sediment metagenome</name>
    <dbReference type="NCBI Taxonomy" id="412755"/>
    <lineage>
        <taxon>unclassified sequences</taxon>
        <taxon>metagenomes</taxon>
        <taxon>ecological metagenomes</taxon>
    </lineage>
</organism>
<dbReference type="AlphaFoldDB" id="A0A0F9JHL9"/>
<gene>
    <name evidence="2" type="ORF">LCGC14_1527920</name>
</gene>
<feature type="region of interest" description="Disordered" evidence="1">
    <location>
        <begin position="94"/>
        <end position="116"/>
    </location>
</feature>
<proteinExistence type="predicted"/>
<protein>
    <submittedName>
        <fullName evidence="2">Uncharacterized protein</fullName>
    </submittedName>
</protein>
<reference evidence="2" key="1">
    <citation type="journal article" date="2015" name="Nature">
        <title>Complex archaea that bridge the gap between prokaryotes and eukaryotes.</title>
        <authorList>
            <person name="Spang A."/>
            <person name="Saw J.H."/>
            <person name="Jorgensen S.L."/>
            <person name="Zaremba-Niedzwiedzka K."/>
            <person name="Martijn J."/>
            <person name="Lind A.E."/>
            <person name="van Eijk R."/>
            <person name="Schleper C."/>
            <person name="Guy L."/>
            <person name="Ettema T.J."/>
        </authorList>
    </citation>
    <scope>NUCLEOTIDE SEQUENCE</scope>
</reference>
<dbReference type="EMBL" id="LAZR01011415">
    <property type="protein sequence ID" value="KKM61811.1"/>
    <property type="molecule type" value="Genomic_DNA"/>
</dbReference>
<evidence type="ECO:0000256" key="1">
    <source>
        <dbReference type="SAM" id="MobiDB-lite"/>
    </source>
</evidence>
<sequence length="130" mass="14881">MTKKKSVERGKVTLGVKDLSNETHMFLQRLDDVVSQCGDSMLITKLAEIVDAIKAECGEDAKVSVHIDDYFGNHVDITWYRPETDEEWAKRLEANKNKAAGQRKKRATDKKNKEIKERAELARLSKKYKA</sequence>
<accession>A0A0F9JHL9</accession>
<name>A0A0F9JHL9_9ZZZZ</name>
<comment type="caution">
    <text evidence="2">The sequence shown here is derived from an EMBL/GenBank/DDBJ whole genome shotgun (WGS) entry which is preliminary data.</text>
</comment>
<evidence type="ECO:0000313" key="2">
    <source>
        <dbReference type="EMBL" id="KKM61811.1"/>
    </source>
</evidence>